<feature type="region of interest" description="Disordered" evidence="1">
    <location>
        <begin position="70"/>
        <end position="123"/>
    </location>
</feature>
<sequence>MFGIGPNRARPTHLRSQTSTEVSSMAALHSHTLTHPRGTGSRTRALDTAEGVLIGIRRIPAADAFDELVSAARRPPPRRVRLHPRRGPGRARQRKRGTPACRRPQPGPNGAHCCGPEPREAPCGVVRSATWSPDPHLAGFGDRVGGYSMGTAVRVRSDTS</sequence>
<feature type="compositionally biased region" description="Basic residues" evidence="1">
    <location>
        <begin position="75"/>
        <end position="97"/>
    </location>
</feature>
<reference evidence="2 3" key="1">
    <citation type="journal article" date="2012" name="J. Bacteriol.">
        <title>Draft genome sequence of the nitrophenol-degrading actinomycete Rhodococcus imtechensis RKJ300.</title>
        <authorList>
            <person name="Vikram S."/>
            <person name="Kumar S."/>
            <person name="Subramanian S."/>
            <person name="Raghava G.P."/>
        </authorList>
    </citation>
    <scope>NUCLEOTIDE SEQUENCE [LARGE SCALE GENOMIC DNA]</scope>
    <source>
        <strain evidence="2 3">RKJ300</strain>
    </source>
</reference>
<evidence type="ECO:0000313" key="2">
    <source>
        <dbReference type="EMBL" id="EID79561.1"/>
    </source>
</evidence>
<feature type="region of interest" description="Disordered" evidence="1">
    <location>
        <begin position="1"/>
        <end position="44"/>
    </location>
</feature>
<name>I0WT45_RHOOP</name>
<gene>
    <name evidence="2" type="ORF">W59_12876</name>
</gene>
<dbReference type="Proteomes" id="UP000006447">
    <property type="component" value="Unassembled WGS sequence"/>
</dbReference>
<proteinExistence type="predicted"/>
<accession>I0WT45</accession>
<comment type="caution">
    <text evidence="2">The sequence shown here is derived from an EMBL/GenBank/DDBJ whole genome shotgun (WGS) entry which is preliminary data.</text>
</comment>
<feature type="compositionally biased region" description="Polar residues" evidence="1">
    <location>
        <begin position="14"/>
        <end position="23"/>
    </location>
</feature>
<evidence type="ECO:0000313" key="3">
    <source>
        <dbReference type="Proteomes" id="UP000006447"/>
    </source>
</evidence>
<organism evidence="2 3">
    <name type="scientific">Rhodococcus opacus RKJ300 = JCM 13270</name>
    <dbReference type="NCBI Taxonomy" id="1165867"/>
    <lineage>
        <taxon>Bacteria</taxon>
        <taxon>Bacillati</taxon>
        <taxon>Actinomycetota</taxon>
        <taxon>Actinomycetes</taxon>
        <taxon>Mycobacteriales</taxon>
        <taxon>Nocardiaceae</taxon>
        <taxon>Rhodococcus</taxon>
    </lineage>
</organism>
<dbReference type="AlphaFoldDB" id="I0WT45"/>
<dbReference type="EMBL" id="AJJH01000062">
    <property type="protein sequence ID" value="EID79561.1"/>
    <property type="molecule type" value="Genomic_DNA"/>
</dbReference>
<protein>
    <submittedName>
        <fullName evidence="2">Uncharacterized protein</fullName>
    </submittedName>
</protein>
<evidence type="ECO:0000256" key="1">
    <source>
        <dbReference type="SAM" id="MobiDB-lite"/>
    </source>
</evidence>